<keyword evidence="3" id="KW-1185">Reference proteome</keyword>
<dbReference type="PANTHER" id="PTHR39158">
    <property type="entry name" value="OS08G0560600 PROTEIN"/>
    <property type="match status" value="1"/>
</dbReference>
<accession>A0ABU0AJD4</accession>
<comment type="caution">
    <text evidence="2">The sequence shown here is derived from an EMBL/GenBank/DDBJ whole genome shotgun (WGS) entry which is preliminary data.</text>
</comment>
<sequence length="109" mass="12866">MTEKYNDLIGEILKNSDTKDLPGKGKPLPNNYYQQDIFQNFQKIAKDAGFLPPWLELQKEISQLVHQAKEKEDMNKINKKIKDYNKICPFSMQRYPISFEGLEKAKEIW</sequence>
<dbReference type="InterPro" id="IPR052573">
    <property type="entry name" value="DnaJ_C_subfamily_28"/>
</dbReference>
<dbReference type="RefSeq" id="WP_307476475.1">
    <property type="nucleotide sequence ID" value="NZ_JAUSUB010000014.1"/>
</dbReference>
<protein>
    <recommendedName>
        <fullName evidence="1">DnaJ homologue subfamily C member 28 conserved domain-containing protein</fullName>
    </recommendedName>
</protein>
<name>A0ABU0AJD4_9BACI</name>
<gene>
    <name evidence="2" type="ORF">J2S17_003269</name>
</gene>
<proteinExistence type="predicted"/>
<evidence type="ECO:0000313" key="2">
    <source>
        <dbReference type="EMBL" id="MDQ0271381.1"/>
    </source>
</evidence>
<dbReference type="Proteomes" id="UP001238088">
    <property type="component" value="Unassembled WGS sequence"/>
</dbReference>
<evidence type="ECO:0000313" key="3">
    <source>
        <dbReference type="Proteomes" id="UP001238088"/>
    </source>
</evidence>
<dbReference type="Pfam" id="PF09350">
    <property type="entry name" value="DJC28_CD"/>
    <property type="match status" value="1"/>
</dbReference>
<reference evidence="2 3" key="1">
    <citation type="submission" date="2023-07" db="EMBL/GenBank/DDBJ databases">
        <title>Genomic Encyclopedia of Type Strains, Phase IV (KMG-IV): sequencing the most valuable type-strain genomes for metagenomic binning, comparative biology and taxonomic classification.</title>
        <authorList>
            <person name="Goeker M."/>
        </authorList>
    </citation>
    <scope>NUCLEOTIDE SEQUENCE [LARGE SCALE GENOMIC DNA]</scope>
    <source>
        <strain evidence="2 3">DSM 23494</strain>
    </source>
</reference>
<feature type="domain" description="DnaJ homologue subfamily C member 28 conserved" evidence="1">
    <location>
        <begin position="19"/>
        <end position="67"/>
    </location>
</feature>
<dbReference type="PANTHER" id="PTHR39158:SF1">
    <property type="entry name" value="DNAJ HOMOLOG SUBFAMILY C MEMBER 28"/>
    <property type="match status" value="1"/>
</dbReference>
<dbReference type="InterPro" id="IPR018961">
    <property type="entry name" value="DnaJ_homolog_subfam-C_membr-28"/>
</dbReference>
<evidence type="ECO:0000259" key="1">
    <source>
        <dbReference type="Pfam" id="PF09350"/>
    </source>
</evidence>
<dbReference type="EMBL" id="JAUSUB010000014">
    <property type="protein sequence ID" value="MDQ0271381.1"/>
    <property type="molecule type" value="Genomic_DNA"/>
</dbReference>
<organism evidence="2 3">
    <name type="scientific">Cytobacillus purgationiresistens</name>
    <dbReference type="NCBI Taxonomy" id="863449"/>
    <lineage>
        <taxon>Bacteria</taxon>
        <taxon>Bacillati</taxon>
        <taxon>Bacillota</taxon>
        <taxon>Bacilli</taxon>
        <taxon>Bacillales</taxon>
        <taxon>Bacillaceae</taxon>
        <taxon>Cytobacillus</taxon>
    </lineage>
</organism>